<keyword evidence="2" id="KW-0813">Transport</keyword>
<dbReference type="AlphaFoldDB" id="A0A2T9ZDA7"/>
<evidence type="ECO:0000256" key="2">
    <source>
        <dbReference type="ARBA" id="ARBA00022448"/>
    </source>
</evidence>
<dbReference type="InterPro" id="IPR005282">
    <property type="entry name" value="LC_transporter"/>
</dbReference>
<dbReference type="Pfam" id="PF04193">
    <property type="entry name" value="PQ-loop"/>
    <property type="match status" value="2"/>
</dbReference>
<sequence>FYSAAWAFCGYPQIFLNYKRKSVRGLSVDFMFLSTLGFVCYSLYNVFFCFSPELRTEYQARKNGHSILVMPNDVFFSVHSLCQSLIVLYQYKTYEKDPSQRLSYPAKILIFSTVFVLLLVLSLKSLFDFLILASYLKLVLTVTKYIPQVYTNYKRKSTDGWSVTNVILDLTGGFFSNAQLVVDALSQGSIMHVFDNPAKLVLALISICFDALFLTQHYFLYSGDFKHGYKYITESSDSHNAFSDLSGHLPTSNYFPAVHTAQLDAIELSSYSPSPDHTLNIPIQRI</sequence>
<gene>
    <name evidence="8" type="ORF">BB560_003001</name>
</gene>
<proteinExistence type="predicted"/>
<evidence type="ECO:0000256" key="5">
    <source>
        <dbReference type="ARBA" id="ARBA00022989"/>
    </source>
</evidence>
<keyword evidence="5 7" id="KW-1133">Transmembrane helix</keyword>
<dbReference type="SMART" id="SM00679">
    <property type="entry name" value="CTNS"/>
    <property type="match status" value="2"/>
</dbReference>
<evidence type="ECO:0000256" key="1">
    <source>
        <dbReference type="ARBA" id="ARBA00004127"/>
    </source>
</evidence>
<evidence type="ECO:0000256" key="3">
    <source>
        <dbReference type="ARBA" id="ARBA00022692"/>
    </source>
</evidence>
<reference evidence="8 9" key="1">
    <citation type="journal article" date="2018" name="MBio">
        <title>Comparative Genomics Reveals the Core Gene Toolbox for the Fungus-Insect Symbiosis.</title>
        <authorList>
            <person name="Wang Y."/>
            <person name="Stata M."/>
            <person name="Wang W."/>
            <person name="Stajich J.E."/>
            <person name="White M.M."/>
            <person name="Moncalvo J.M."/>
        </authorList>
    </citation>
    <scope>NUCLEOTIDE SEQUENCE [LARGE SCALE GENOMIC DNA]</scope>
    <source>
        <strain evidence="8 9">SC-DP-2</strain>
    </source>
</reference>
<dbReference type="GO" id="GO:0012505">
    <property type="term" value="C:endomembrane system"/>
    <property type="evidence" value="ECO:0007669"/>
    <property type="project" value="UniProtKB-SubCell"/>
</dbReference>
<evidence type="ECO:0000313" key="9">
    <source>
        <dbReference type="Proteomes" id="UP000245609"/>
    </source>
</evidence>
<comment type="caution">
    <text evidence="8">The sequence shown here is derived from an EMBL/GenBank/DDBJ whole genome shotgun (WGS) entry which is preliminary data.</text>
</comment>
<evidence type="ECO:0000313" key="8">
    <source>
        <dbReference type="EMBL" id="PVV02542.1"/>
    </source>
</evidence>
<organism evidence="8 9">
    <name type="scientific">Smittium megazygosporum</name>
    <dbReference type="NCBI Taxonomy" id="133381"/>
    <lineage>
        <taxon>Eukaryota</taxon>
        <taxon>Fungi</taxon>
        <taxon>Fungi incertae sedis</taxon>
        <taxon>Zoopagomycota</taxon>
        <taxon>Kickxellomycotina</taxon>
        <taxon>Harpellomycetes</taxon>
        <taxon>Harpellales</taxon>
        <taxon>Legeriomycetaceae</taxon>
        <taxon>Smittium</taxon>
    </lineage>
</organism>
<dbReference type="EMBL" id="MBFS01000422">
    <property type="protein sequence ID" value="PVV02542.1"/>
    <property type="molecule type" value="Genomic_DNA"/>
</dbReference>
<evidence type="ECO:0000256" key="6">
    <source>
        <dbReference type="ARBA" id="ARBA00023136"/>
    </source>
</evidence>
<dbReference type="InterPro" id="IPR006603">
    <property type="entry name" value="PQ-loop_rpt"/>
</dbReference>
<evidence type="ECO:0008006" key="10">
    <source>
        <dbReference type="Google" id="ProtNLM"/>
    </source>
</evidence>
<dbReference type="GO" id="GO:0005774">
    <property type="term" value="C:vacuolar membrane"/>
    <property type="evidence" value="ECO:0007669"/>
    <property type="project" value="TreeGrafter"/>
</dbReference>
<protein>
    <recommendedName>
        <fullName evidence="10">Cystinosin</fullName>
    </recommendedName>
</protein>
<keyword evidence="3 7" id="KW-0812">Transmembrane</keyword>
<dbReference type="Gene3D" id="1.20.1280.290">
    <property type="match status" value="2"/>
</dbReference>
<feature type="transmembrane region" description="Helical" evidence="7">
    <location>
        <begin position="108"/>
        <end position="136"/>
    </location>
</feature>
<dbReference type="Proteomes" id="UP000245609">
    <property type="component" value="Unassembled WGS sequence"/>
</dbReference>
<feature type="non-terminal residue" evidence="8">
    <location>
        <position position="1"/>
    </location>
</feature>
<evidence type="ECO:0000256" key="4">
    <source>
        <dbReference type="ARBA" id="ARBA00022737"/>
    </source>
</evidence>
<feature type="transmembrane region" description="Helical" evidence="7">
    <location>
        <begin position="26"/>
        <end position="47"/>
    </location>
</feature>
<keyword evidence="9" id="KW-1185">Reference proteome</keyword>
<dbReference type="PANTHER" id="PTHR13131">
    <property type="entry name" value="CYSTINOSIN"/>
    <property type="match status" value="1"/>
</dbReference>
<dbReference type="GO" id="GO:0000324">
    <property type="term" value="C:fungal-type vacuole"/>
    <property type="evidence" value="ECO:0007669"/>
    <property type="project" value="TreeGrafter"/>
</dbReference>
<accession>A0A2T9ZDA7</accession>
<comment type="subcellular location">
    <subcellularLocation>
        <location evidence="1">Endomembrane system</location>
        <topology evidence="1">Multi-pass membrane protein</topology>
    </subcellularLocation>
</comment>
<feature type="transmembrane region" description="Helical" evidence="7">
    <location>
        <begin position="200"/>
        <end position="221"/>
    </location>
</feature>
<keyword evidence="6 7" id="KW-0472">Membrane</keyword>
<dbReference type="OrthoDB" id="75720at2759"/>
<evidence type="ECO:0000256" key="7">
    <source>
        <dbReference type="SAM" id="Phobius"/>
    </source>
</evidence>
<keyword evidence="4" id="KW-0677">Repeat</keyword>
<name>A0A2T9ZDA7_9FUNG</name>
<feature type="transmembrane region" description="Helical" evidence="7">
    <location>
        <begin position="67"/>
        <end position="88"/>
    </location>
</feature>
<dbReference type="GO" id="GO:0015184">
    <property type="term" value="F:L-cystine transmembrane transporter activity"/>
    <property type="evidence" value="ECO:0007669"/>
    <property type="project" value="TreeGrafter"/>
</dbReference>
<dbReference type="PANTHER" id="PTHR13131:SF5">
    <property type="entry name" value="CYSTINOSIN"/>
    <property type="match status" value="1"/>
</dbReference>